<gene>
    <name evidence="1" type="ORF">RJ639_045774</name>
</gene>
<evidence type="ECO:0000313" key="2">
    <source>
        <dbReference type="Proteomes" id="UP001188597"/>
    </source>
</evidence>
<dbReference type="Gene3D" id="3.20.20.300">
    <property type="entry name" value="Glycoside hydrolase, family 3, N-terminal domain"/>
    <property type="match status" value="1"/>
</dbReference>
<accession>A0AA88W9Z0</accession>
<dbReference type="GO" id="GO:0005975">
    <property type="term" value="P:carbohydrate metabolic process"/>
    <property type="evidence" value="ECO:0007669"/>
    <property type="project" value="InterPro"/>
</dbReference>
<dbReference type="AlphaFoldDB" id="A0AA88W9Z0"/>
<protein>
    <submittedName>
        <fullName evidence="1">Uncharacterized protein</fullName>
    </submittedName>
</protein>
<comment type="caution">
    <text evidence="1">The sequence shown here is derived from an EMBL/GenBank/DDBJ whole genome shotgun (WGS) entry which is preliminary data.</text>
</comment>
<organism evidence="1 2">
    <name type="scientific">Escallonia herrerae</name>
    <dbReference type="NCBI Taxonomy" id="1293975"/>
    <lineage>
        <taxon>Eukaryota</taxon>
        <taxon>Viridiplantae</taxon>
        <taxon>Streptophyta</taxon>
        <taxon>Embryophyta</taxon>
        <taxon>Tracheophyta</taxon>
        <taxon>Spermatophyta</taxon>
        <taxon>Magnoliopsida</taxon>
        <taxon>eudicotyledons</taxon>
        <taxon>Gunneridae</taxon>
        <taxon>Pentapetalae</taxon>
        <taxon>asterids</taxon>
        <taxon>campanulids</taxon>
        <taxon>Escalloniales</taxon>
        <taxon>Escalloniaceae</taxon>
        <taxon>Escallonia</taxon>
    </lineage>
</organism>
<sequence>MILVEKIGQMTQIDGVSATAEILKEYSIGSLLSGGASVPLPHATVEEWINMMNGESKRKAMPIHDCILAGVFGVSCSIIQEPIETKNYSHFQRLMEDTGQAGVAAHLLKLHSSCMEGMDRPVGSLRWTNEGILGRRKHGDPEEGFSATFQLPREVMGGNAGEVLVSPRNEASKKAVYTWKPLVCLCKSYFTVRVRVRAVF</sequence>
<proteinExistence type="predicted"/>
<evidence type="ECO:0000313" key="1">
    <source>
        <dbReference type="EMBL" id="KAK3022623.1"/>
    </source>
</evidence>
<keyword evidence="2" id="KW-1185">Reference proteome</keyword>
<dbReference type="EMBL" id="JAVXUP010000702">
    <property type="protein sequence ID" value="KAK3022623.1"/>
    <property type="molecule type" value="Genomic_DNA"/>
</dbReference>
<dbReference type="Proteomes" id="UP001188597">
    <property type="component" value="Unassembled WGS sequence"/>
</dbReference>
<dbReference type="InterPro" id="IPR036962">
    <property type="entry name" value="Glyco_hydro_3_N_sf"/>
</dbReference>
<reference evidence="1" key="1">
    <citation type="submission" date="2022-12" db="EMBL/GenBank/DDBJ databases">
        <title>Draft genome assemblies for two species of Escallonia (Escalloniales).</title>
        <authorList>
            <person name="Chanderbali A."/>
            <person name="Dervinis C."/>
            <person name="Anghel I."/>
            <person name="Soltis D."/>
            <person name="Soltis P."/>
            <person name="Zapata F."/>
        </authorList>
    </citation>
    <scope>NUCLEOTIDE SEQUENCE</scope>
    <source>
        <strain evidence="1">UCBG64.0493</strain>
        <tissue evidence="1">Leaf</tissue>
    </source>
</reference>
<dbReference type="GO" id="GO:0004553">
    <property type="term" value="F:hydrolase activity, hydrolyzing O-glycosyl compounds"/>
    <property type="evidence" value="ECO:0007669"/>
    <property type="project" value="InterPro"/>
</dbReference>
<name>A0AA88W9Z0_9ASTE</name>